<reference evidence="2 3" key="1">
    <citation type="journal article" date="2020" name="G3 (Bethesda)">
        <title>Improved Reference Genome for Cyclotella cryptica CCMP332, a Model for Cell Wall Morphogenesis, Salinity Adaptation, and Lipid Production in Diatoms (Bacillariophyta).</title>
        <authorList>
            <person name="Roberts W.R."/>
            <person name="Downey K.M."/>
            <person name="Ruck E.C."/>
            <person name="Traller J.C."/>
            <person name="Alverson A.J."/>
        </authorList>
    </citation>
    <scope>NUCLEOTIDE SEQUENCE [LARGE SCALE GENOMIC DNA]</scope>
    <source>
        <strain evidence="2 3">CCMP332</strain>
    </source>
</reference>
<keyword evidence="3" id="KW-1185">Reference proteome</keyword>
<evidence type="ECO:0000256" key="1">
    <source>
        <dbReference type="SAM" id="Phobius"/>
    </source>
</evidence>
<feature type="transmembrane region" description="Helical" evidence="1">
    <location>
        <begin position="298"/>
        <end position="318"/>
    </location>
</feature>
<keyword evidence="1" id="KW-0812">Transmembrane</keyword>
<keyword evidence="1" id="KW-1133">Transmembrane helix</keyword>
<organism evidence="2 3">
    <name type="scientific">Cyclotella cryptica</name>
    <dbReference type="NCBI Taxonomy" id="29204"/>
    <lineage>
        <taxon>Eukaryota</taxon>
        <taxon>Sar</taxon>
        <taxon>Stramenopiles</taxon>
        <taxon>Ochrophyta</taxon>
        <taxon>Bacillariophyta</taxon>
        <taxon>Coscinodiscophyceae</taxon>
        <taxon>Thalassiosirophycidae</taxon>
        <taxon>Stephanodiscales</taxon>
        <taxon>Stephanodiscaceae</taxon>
        <taxon>Cyclotella</taxon>
    </lineage>
</organism>
<comment type="caution">
    <text evidence="2">The sequence shown here is derived from an EMBL/GenBank/DDBJ whole genome shotgun (WGS) entry which is preliminary data.</text>
</comment>
<sequence length="440" mass="50325">MQPNSKYLRLYRATHEAVRSLLSRRNPQMFCFPFQERLFERGDSVSEPLIKNGIKPNIFISETRDGVFYHQHTVDSLAALNGYNKVSEIRLRAALAEGVVAVQDGKLLQHYSIYARPCRRPNFSTKPRLSADDNHITSKFFHPPFCEEDFTLYRILENRLDMYLNNKKESWMKYITTSRVAQVLRSTMGMCSMPSRSEDNAVFRDLGSQSAEVLNDDSKPKEELQETDLLIFYEGKLVVMEQVPVNFRLLTLPPLWINNPRSPYKLKHNTASSIIYTTFVMFGALPFAYRSIKYAIDYPAMVEILLASFFGTLGYSTWYSRYGARVRQQLAVQRAVGSRVIARDDAVFALLVEGAISNVTNRVLGEYAARLSQCERKDLNIEDSNITHGLDIVKELDGDDFDPAGIACEIGLLVKSEREKNIMMPRSVSSVLTILERYKD</sequence>
<proteinExistence type="predicted"/>
<evidence type="ECO:0000313" key="2">
    <source>
        <dbReference type="EMBL" id="KAL3785077.1"/>
    </source>
</evidence>
<accession>A0ABD3PBH4</accession>
<dbReference type="Proteomes" id="UP001516023">
    <property type="component" value="Unassembled WGS sequence"/>
</dbReference>
<feature type="transmembrane region" description="Helical" evidence="1">
    <location>
        <begin position="274"/>
        <end position="292"/>
    </location>
</feature>
<dbReference type="AlphaFoldDB" id="A0ABD3PBH4"/>
<protein>
    <submittedName>
        <fullName evidence="2">Uncharacterized protein</fullName>
    </submittedName>
</protein>
<keyword evidence="1" id="KW-0472">Membrane</keyword>
<evidence type="ECO:0000313" key="3">
    <source>
        <dbReference type="Proteomes" id="UP001516023"/>
    </source>
</evidence>
<dbReference type="EMBL" id="JABMIG020000222">
    <property type="protein sequence ID" value="KAL3785077.1"/>
    <property type="molecule type" value="Genomic_DNA"/>
</dbReference>
<name>A0ABD3PBH4_9STRA</name>
<gene>
    <name evidence="2" type="ORF">HJC23_001455</name>
</gene>